<proteinExistence type="predicted"/>
<dbReference type="OrthoDB" id="27293at10239"/>
<organism evidence="2 4">
    <name type="scientific">Panine betaherpesvirus 2</name>
    <name type="common">Chimpanzee cytomegalovirus</name>
    <dbReference type="NCBI Taxonomy" id="188763"/>
    <lineage>
        <taxon>Viruses</taxon>
        <taxon>Duplodnaviria</taxon>
        <taxon>Heunggongvirae</taxon>
        <taxon>Peploviricota</taxon>
        <taxon>Herviviricetes</taxon>
        <taxon>Herpesvirales</taxon>
        <taxon>Orthoherpesviridae</taxon>
        <taxon>Betaherpesvirinae</taxon>
        <taxon>Cytomegalovirus</taxon>
        <taxon>Cytomegalovirus paninebeta2</taxon>
    </lineage>
</organism>
<name>Q8QS88_9BETA</name>
<evidence type="ECO:0000313" key="3">
    <source>
        <dbReference type="EMBL" id="QXV67749.1"/>
    </source>
</evidence>
<feature type="compositionally biased region" description="Polar residues" evidence="1">
    <location>
        <begin position="1"/>
        <end position="17"/>
    </location>
</feature>
<reference evidence="2 4" key="1">
    <citation type="journal article" date="2003" name="J. Gen. Virol.">
        <title>The human cytomegalovirus genome revisited: comparison with the chimpanzee cytomegalovirus genome.</title>
        <authorList>
            <person name="Davison A.J."/>
            <person name="Dolan A."/>
            <person name="Akter P."/>
            <person name="Addison C."/>
            <person name="Dargan D.J."/>
            <person name="Alcendor D.J."/>
            <person name="McGeoch D.J."/>
            <person name="Hayward G.S."/>
        </authorList>
    </citation>
    <scope>NUCLEOTIDE SEQUENCE [LARGE SCALE GENOMIC DNA]</scope>
    <source>
        <strain evidence="2">Heberling</strain>
    </source>
</reference>
<sequence>MRNSTMLNEPSISTTHIPSEGGPLGYPVSREDMKRGGTEWIEGTDYPEDCWCMWGRFGTLNRRPVVRLLLQRQLEGRCDWNVVRCRGMGFRATDNEHGMAIWRQHLVFLLGGHGQRVQLDRPSAGEAEARGLLPRFHLKPRTDTNHIPPLCEPTPGGFYEARITSDLPHTNTTHTSNTHEQHTQPEHSPYQDMRPDSETEEDSDTDGSHAYMELIEDQDEDVLLDPDTFYDETPTEEHETNNTRERRLATSGQGDGLWGTPLHRHETHSNDHERLRGWRWARRGERGAWMPAETFTCPQGRRPW</sequence>
<accession>Q8QS88</accession>
<dbReference type="RefSeq" id="NP_612643.1">
    <property type="nucleotide sequence ID" value="NC_003521.1"/>
</dbReference>
<dbReference type="InterPro" id="IPR016394">
    <property type="entry name" value="HHV5_RL1"/>
</dbReference>
<gene>
    <name evidence="2" type="primary">RL1</name>
    <name evidence="2" type="ORF">CCMVgp001</name>
</gene>
<dbReference type="PIRSF" id="PIRSF003440">
    <property type="entry name" value="UCP003440"/>
    <property type="match status" value="1"/>
</dbReference>
<protein>
    <submittedName>
        <fullName evidence="2">Protein RL1</fullName>
    </submittedName>
</protein>
<feature type="compositionally biased region" description="Basic and acidic residues" evidence="1">
    <location>
        <begin position="235"/>
        <end position="248"/>
    </location>
</feature>
<evidence type="ECO:0000256" key="1">
    <source>
        <dbReference type="SAM" id="MobiDB-lite"/>
    </source>
</evidence>
<dbReference type="EMBL" id="MZ151943">
    <property type="protein sequence ID" value="QXV67749.1"/>
    <property type="molecule type" value="Genomic_DNA"/>
</dbReference>
<evidence type="ECO:0000313" key="2">
    <source>
        <dbReference type="EMBL" id="AAM00649.1"/>
    </source>
</evidence>
<dbReference type="Proteomes" id="UP000099188">
    <property type="component" value="Segment"/>
</dbReference>
<dbReference type="KEGG" id="vg:935517"/>
<dbReference type="EMBL" id="AF480884">
    <property type="protein sequence ID" value="AAM00649.1"/>
    <property type="molecule type" value="Genomic_DNA"/>
</dbReference>
<keyword evidence="4" id="KW-1185">Reference proteome</keyword>
<feature type="region of interest" description="Disordered" evidence="1">
    <location>
        <begin position="1"/>
        <end position="28"/>
    </location>
</feature>
<dbReference type="GeneID" id="935517"/>
<feature type="region of interest" description="Disordered" evidence="1">
    <location>
        <begin position="167"/>
        <end position="206"/>
    </location>
</feature>
<reference evidence="3" key="2">
    <citation type="submission" date="2021-05" db="EMBL/GenBank/DDBJ databases">
        <title>Cloning and multi-omic analysis of chimpanzee cytomegalovirus: a resource for comparative functional genomics.</title>
        <authorList>
            <person name="Phan Q.V."/>
        </authorList>
    </citation>
    <scope>NUCLEOTIDE SEQUENCE</scope>
    <source>
        <strain evidence="3">Heberling</strain>
    </source>
</reference>
<evidence type="ECO:0000313" key="4">
    <source>
        <dbReference type="Proteomes" id="UP000099188"/>
    </source>
</evidence>
<feature type="region of interest" description="Disordered" evidence="1">
    <location>
        <begin position="230"/>
        <end position="270"/>
    </location>
</feature>